<reference evidence="1" key="1">
    <citation type="journal article" date="2021" name="Proc. Natl. Acad. Sci. U.S.A.">
        <title>A Catalog of Tens of Thousands of Viruses from Human Metagenomes Reveals Hidden Associations with Chronic Diseases.</title>
        <authorList>
            <person name="Tisza M.J."/>
            <person name="Buck C.B."/>
        </authorList>
    </citation>
    <scope>NUCLEOTIDE SEQUENCE</scope>
    <source>
        <strain evidence="1">CtbEa13</strain>
    </source>
</reference>
<name>A0A8S5VBB6_9CAUD</name>
<accession>A0A8S5VBB6</accession>
<dbReference type="EMBL" id="BK016237">
    <property type="protein sequence ID" value="DAG04066.1"/>
    <property type="molecule type" value="Genomic_DNA"/>
</dbReference>
<organism evidence="1">
    <name type="scientific">Myoviridae sp. ctbEa13</name>
    <dbReference type="NCBI Taxonomy" id="2825136"/>
    <lineage>
        <taxon>Viruses</taxon>
        <taxon>Duplodnaviria</taxon>
        <taxon>Heunggongvirae</taxon>
        <taxon>Uroviricota</taxon>
        <taxon>Caudoviricetes</taxon>
    </lineage>
</organism>
<protein>
    <submittedName>
        <fullName evidence="1">Uncharacterized protein</fullName>
    </submittedName>
</protein>
<sequence>MAIYINGCKASKKDLALLIERCKQGLDMITDIHTTNRGFLSVSTI</sequence>
<proteinExistence type="predicted"/>
<evidence type="ECO:0000313" key="1">
    <source>
        <dbReference type="EMBL" id="DAG04066.1"/>
    </source>
</evidence>